<evidence type="ECO:0000313" key="4">
    <source>
        <dbReference type="EMBL" id="OTP19314.1"/>
    </source>
</evidence>
<reference evidence="5" key="3">
    <citation type="submission" date="2024-03" db="EMBL/GenBank/DDBJ databases">
        <title>The Genome Sequence of Enterococcus sp. DIV0242b.</title>
        <authorList>
            <consortium name="The Broad Institute Genomics Platform"/>
            <consortium name="The Broad Institute Microbial Omics Core"/>
            <consortium name="The Broad Institute Genomic Center for Infectious Diseases"/>
            <person name="Earl A."/>
            <person name="Manson A."/>
            <person name="Gilmore M."/>
            <person name="Schwartman J."/>
            <person name="Shea T."/>
            <person name="Abouelleil A."/>
            <person name="Cao P."/>
            <person name="Chapman S."/>
            <person name="Cusick C."/>
            <person name="Young S."/>
            <person name="Neafsey D."/>
            <person name="Nusbaum C."/>
            <person name="Birren B."/>
        </authorList>
    </citation>
    <scope>NUCLEOTIDE SEQUENCE</scope>
    <source>
        <strain evidence="5">9E7_DIV0242</strain>
    </source>
</reference>
<feature type="domain" description="DUF4097" evidence="2">
    <location>
        <begin position="282"/>
        <end position="531"/>
    </location>
</feature>
<evidence type="ECO:0000256" key="1">
    <source>
        <dbReference type="SAM" id="MobiDB-lite"/>
    </source>
</evidence>
<evidence type="ECO:0000313" key="6">
    <source>
        <dbReference type="Proteomes" id="UP000195141"/>
    </source>
</evidence>
<dbReference type="OrthoDB" id="2240743at2"/>
<dbReference type="EMBL" id="CP147247">
    <property type="protein sequence ID" value="WYJ89395.1"/>
    <property type="molecule type" value="Genomic_DNA"/>
</dbReference>
<name>A0A242KDS2_9ENTE</name>
<dbReference type="InterPro" id="IPR053959">
    <property type="entry name" value="YvlB/LiaX_N"/>
</dbReference>
<dbReference type="Pfam" id="PF13349">
    <property type="entry name" value="DUF4097"/>
    <property type="match status" value="1"/>
</dbReference>
<dbReference type="Proteomes" id="UP000195141">
    <property type="component" value="Chromosome"/>
</dbReference>
<dbReference type="RefSeq" id="WP_086348199.1">
    <property type="nucleotide sequence ID" value="NZ_CP147247.1"/>
</dbReference>
<evidence type="ECO:0000313" key="5">
    <source>
        <dbReference type="EMBL" id="WYJ89395.1"/>
    </source>
</evidence>
<dbReference type="InterPro" id="IPR058219">
    <property type="entry name" value="LiaX"/>
</dbReference>
<dbReference type="InterPro" id="IPR025164">
    <property type="entry name" value="Toastrack_DUF4097"/>
</dbReference>
<keyword evidence="6" id="KW-1185">Reference proteome</keyword>
<evidence type="ECO:0000259" key="3">
    <source>
        <dbReference type="Pfam" id="PF22746"/>
    </source>
</evidence>
<feature type="domain" description="YvlB/LiaX N-terminal" evidence="3">
    <location>
        <begin position="3"/>
        <end position="32"/>
    </location>
</feature>
<sequence length="536" mass="60106">MKERERVLDLVKKGILTSEEALVLLENLATEKDEKQIKKAADEVDVTTTTVDSKEKDAVADLVDELEAHEKTVHTEKSAADSFEEQAKESSEADRKNLEKILDDLATKANHTSVELDEINAEIVGIKEEIKETQESLMELNTKEELGELSEEERETRATLEEELKNLEDALADQNQEKIALEAELKNIRKEQWSETKDHVTSKFDIPDDWKDQATDTLNQVGEKMSEAGSQLGSFLKKTFSTISDTVNDNVEWKDINFRVPGVATTKFDHEFNYPDVEASLIDVKVANGNIVFKTWDKEDLKVEGKIKLYGKMDADTPLEAFLERSQIDVDEEVISFQIPNKRVRADLVFYLPARTYDHVSVKLLNGNINVEELKAKDVYTKSTNGSITFNSIDATMLEVEGVNGDIKIIKGEILDNVIETVNGTVTVLATPQNMSVSLINGDVRITAKEDTLRKIEASSVNGNVKIALPETIGAEGTVKTSLGSINSRLSDYEVIREKKDRTNQLLQFRRVNDEKMAQINASTTTGNIYLKDTDK</sequence>
<reference evidence="5" key="2">
    <citation type="submission" date="2017-05" db="EMBL/GenBank/DDBJ databases">
        <authorList>
            <consortium name="The Broad Institute Genomics Platform"/>
            <consortium name="The Broad Institute Genomic Center for Infectious Diseases"/>
            <person name="Earl A."/>
            <person name="Manson A."/>
            <person name="Schwartman J."/>
            <person name="Gilmore M."/>
            <person name="Abouelleil A."/>
            <person name="Cao P."/>
            <person name="Chapman S."/>
            <person name="Cusick C."/>
            <person name="Shea T."/>
            <person name="Young S."/>
            <person name="Neafsey D."/>
            <person name="Nusbaum C."/>
            <person name="Birren B."/>
        </authorList>
    </citation>
    <scope>NUCLEOTIDE SEQUENCE</scope>
    <source>
        <strain evidence="5">9E7_DIV0242</strain>
    </source>
</reference>
<feature type="region of interest" description="Disordered" evidence="1">
    <location>
        <begin position="70"/>
        <end position="95"/>
    </location>
</feature>
<accession>A0A242KDS2</accession>
<dbReference type="EMBL" id="NGMM01000001">
    <property type="protein sequence ID" value="OTP19314.1"/>
    <property type="molecule type" value="Genomic_DNA"/>
</dbReference>
<reference evidence="4" key="1">
    <citation type="submission" date="2017-05" db="EMBL/GenBank/DDBJ databases">
        <title>The Genome Sequence of Enterococcus sp. 9E7_DIV0242.</title>
        <authorList>
            <consortium name="The Broad Institute Genomics Platform"/>
            <consortium name="The Broad Institute Genomic Center for Infectious Diseases"/>
            <person name="Earl A."/>
            <person name="Manson A."/>
            <person name="Schwartman J."/>
            <person name="Gilmore M."/>
            <person name="Abouelleil A."/>
            <person name="Cao P."/>
            <person name="Chapman S."/>
            <person name="Cusick C."/>
            <person name="Shea T."/>
            <person name="Young S."/>
            <person name="Neafsey D."/>
            <person name="Nusbaum C."/>
            <person name="Birren B."/>
        </authorList>
    </citation>
    <scope>NUCLEOTIDE SEQUENCE [LARGE SCALE GENOMIC DNA]</scope>
    <source>
        <strain evidence="4">9E7_DIV0242</strain>
    </source>
</reference>
<evidence type="ECO:0000259" key="2">
    <source>
        <dbReference type="Pfam" id="PF13349"/>
    </source>
</evidence>
<dbReference type="AlphaFoldDB" id="A0A242KDS2"/>
<protein>
    <submittedName>
        <fullName evidence="4">Uncharacterized protein</fullName>
    </submittedName>
</protein>
<dbReference type="Pfam" id="PF22746">
    <property type="entry name" value="SHOCT-like_DUF2089-C"/>
    <property type="match status" value="1"/>
</dbReference>
<gene>
    <name evidence="5" type="ORF">A5888_001115</name>
    <name evidence="4" type="ORF">A5888_001129</name>
</gene>
<dbReference type="NCBIfam" id="NF038025">
    <property type="entry name" value="dapto_LiaX"/>
    <property type="match status" value="1"/>
</dbReference>
<organism evidence="4">
    <name type="scientific">Candidatus Enterococcus clewellii</name>
    <dbReference type="NCBI Taxonomy" id="1834193"/>
    <lineage>
        <taxon>Bacteria</taxon>
        <taxon>Bacillati</taxon>
        <taxon>Bacillota</taxon>
        <taxon>Bacilli</taxon>
        <taxon>Lactobacillales</taxon>
        <taxon>Enterococcaceae</taxon>
        <taxon>Enterococcus</taxon>
    </lineage>
</organism>
<proteinExistence type="predicted"/>